<protein>
    <submittedName>
        <fullName evidence="2">Uncharacterized protein</fullName>
    </submittedName>
</protein>
<dbReference type="STRING" id="159292.SAMN05192546_106225"/>
<dbReference type="RefSeq" id="WP_093314044.1">
    <property type="nucleotide sequence ID" value="NZ_FNPV01000006.1"/>
</dbReference>
<keyword evidence="1" id="KW-1133">Transmembrane helix</keyword>
<dbReference type="Proteomes" id="UP000199230">
    <property type="component" value="Unassembled WGS sequence"/>
</dbReference>
<sequence length="165" mass="18897">MIKHTVSEPKKSFSSTLLIVIGLVVAVNFSVHIINRLPGSYGGLGGLILILALAIYTSRLMNRKLASYIYEWDGEKLRISKKIGRRDKMVLELPKENIQWIRPLEEIRSQLPQMKRPRKTMALSCRLQGDAIYLLQYVDGKRTYRVIFEPGGKLQKELKKAAKEN</sequence>
<dbReference type="EMBL" id="FNPV01000006">
    <property type="protein sequence ID" value="SDZ00858.1"/>
    <property type="molecule type" value="Genomic_DNA"/>
</dbReference>
<gene>
    <name evidence="2" type="ORF">SAMN05192546_106225</name>
</gene>
<evidence type="ECO:0000313" key="3">
    <source>
        <dbReference type="Proteomes" id="UP000199230"/>
    </source>
</evidence>
<proteinExistence type="predicted"/>
<feature type="transmembrane region" description="Helical" evidence="1">
    <location>
        <begin position="40"/>
        <end position="57"/>
    </location>
</feature>
<name>A0A1H3PIN1_9FIRM</name>
<dbReference type="OrthoDB" id="1953070at2"/>
<keyword evidence="1" id="KW-0472">Membrane</keyword>
<keyword evidence="3" id="KW-1185">Reference proteome</keyword>
<keyword evidence="1" id="KW-0812">Transmembrane</keyword>
<accession>A0A1H3PIN1</accession>
<evidence type="ECO:0000256" key="1">
    <source>
        <dbReference type="SAM" id="Phobius"/>
    </source>
</evidence>
<evidence type="ECO:0000313" key="2">
    <source>
        <dbReference type="EMBL" id="SDZ00858.1"/>
    </source>
</evidence>
<organism evidence="2 3">
    <name type="scientific">Tindallia californiensis</name>
    <dbReference type="NCBI Taxonomy" id="159292"/>
    <lineage>
        <taxon>Bacteria</taxon>
        <taxon>Bacillati</taxon>
        <taxon>Bacillota</taxon>
        <taxon>Clostridia</taxon>
        <taxon>Peptostreptococcales</taxon>
        <taxon>Tindalliaceae</taxon>
        <taxon>Tindallia</taxon>
    </lineage>
</organism>
<reference evidence="2 3" key="1">
    <citation type="submission" date="2016-10" db="EMBL/GenBank/DDBJ databases">
        <authorList>
            <person name="de Groot N.N."/>
        </authorList>
    </citation>
    <scope>NUCLEOTIDE SEQUENCE [LARGE SCALE GENOMIC DNA]</scope>
    <source>
        <strain evidence="2 3">APO</strain>
    </source>
</reference>
<feature type="transmembrane region" description="Helical" evidence="1">
    <location>
        <begin position="12"/>
        <end position="34"/>
    </location>
</feature>
<dbReference type="AlphaFoldDB" id="A0A1H3PIN1"/>